<dbReference type="EC" id="6.2.1.3" evidence="6"/>
<keyword evidence="1 6" id="KW-0436">Ligase</keyword>
<dbReference type="InterPro" id="IPR045851">
    <property type="entry name" value="AMP-bd_C_sf"/>
</dbReference>
<dbReference type="GO" id="GO:0005783">
    <property type="term" value="C:endoplasmic reticulum"/>
    <property type="evidence" value="ECO:0007669"/>
    <property type="project" value="TreeGrafter"/>
</dbReference>
<evidence type="ECO:0000256" key="2">
    <source>
        <dbReference type="ARBA" id="ARBA00022832"/>
    </source>
</evidence>
<dbReference type="AlphaFoldDB" id="A0A3B0SQS4"/>
<dbReference type="Gene3D" id="3.40.50.12780">
    <property type="entry name" value="N-terminal domain of ligase-like"/>
    <property type="match status" value="1"/>
</dbReference>
<name>A0A3B0SQS4_9ZZZZ</name>
<dbReference type="Pfam" id="PF23562">
    <property type="entry name" value="AMP-binding_C_3"/>
    <property type="match status" value="1"/>
</dbReference>
<sequence length="624" mass="70371">MTSTLERAGSPDLHDAYPTVAWRVREWAEKVPNRVAMRDKDFGVWQERTWVRLWDEILTAAHGLLALGVEPGEVVSIHSEDRPEWVVLDLAAVSIRAVSTGLYPTNPSAEVKYLLNDSGARVHMAEDQEQVDKITLADPDAFPKVRKIIFVEPRGLRTYTDDRLLFWDDFLAMGREHREQNPNAVEALMAEAKPDDIMTLVYTSGTTGPPKGAMLDNSNANFAIERIINAEDRTRDGKLPSPSDFVLTYLPLGHVAERIFSTWTMCGNGVVLNFAESIETVQVNLREVQPTLFFAVPRIWEKIHATIHIKLNDATFFKRSINTVGMRLAAFIGKDRAAHGGDFTMRSRLAYWIAYPLVLRALQERIGLRRCRWAGTGAAPIAPEVLQFFMGIGIPMYELYGMTENAAVATLNFHHRVKLGTVGEPYPNIGLRIDEETGEIQTKHDGNFVGYHNKPEATAETYTEDGWLRTGDVGVWVDGTHIKIVDRIKHIIITSGGKNISPSEIENSLKTSPYIKEAMVIGDARKYLTALVAIEYDVVGNWALRRQLPYTTYRDLAEKPEVVELIQGIINETNDKFARVEQIKKFRMIPKELDHEDGELTATQKLKRSAMEDMFGDLVESMYS</sequence>
<evidence type="ECO:0000256" key="3">
    <source>
        <dbReference type="ARBA" id="ARBA00023098"/>
    </source>
</evidence>
<dbReference type="Pfam" id="PF00501">
    <property type="entry name" value="AMP-binding"/>
    <property type="match status" value="1"/>
</dbReference>
<evidence type="ECO:0000256" key="4">
    <source>
        <dbReference type="ARBA" id="ARBA00024484"/>
    </source>
</evidence>
<dbReference type="PROSITE" id="PS00455">
    <property type="entry name" value="AMP_BINDING"/>
    <property type="match status" value="1"/>
</dbReference>
<proteinExistence type="predicted"/>
<dbReference type="InterPro" id="IPR000873">
    <property type="entry name" value="AMP-dep_synth/lig_dom"/>
</dbReference>
<organism evidence="6">
    <name type="scientific">hydrothermal vent metagenome</name>
    <dbReference type="NCBI Taxonomy" id="652676"/>
    <lineage>
        <taxon>unclassified sequences</taxon>
        <taxon>metagenomes</taxon>
        <taxon>ecological metagenomes</taxon>
    </lineage>
</organism>
<evidence type="ECO:0000313" key="6">
    <source>
        <dbReference type="EMBL" id="VAW02899.1"/>
    </source>
</evidence>
<dbReference type="PANTHER" id="PTHR43272">
    <property type="entry name" value="LONG-CHAIN-FATTY-ACID--COA LIGASE"/>
    <property type="match status" value="1"/>
</dbReference>
<keyword evidence="3" id="KW-0443">Lipid metabolism</keyword>
<protein>
    <submittedName>
        <fullName evidence="6">Long-chain-fatty-acid--CoA ligase</fullName>
        <ecNumber evidence="6">6.2.1.3</ecNumber>
    </submittedName>
</protein>
<dbReference type="InterPro" id="IPR020845">
    <property type="entry name" value="AMP-binding_CS"/>
</dbReference>
<dbReference type="PANTHER" id="PTHR43272:SF32">
    <property type="entry name" value="AMP-DEPENDENT SYNTHETASE_LIGASE DOMAIN-CONTAINING PROTEIN"/>
    <property type="match status" value="1"/>
</dbReference>
<dbReference type="InterPro" id="IPR042099">
    <property type="entry name" value="ANL_N_sf"/>
</dbReference>
<dbReference type="Gene3D" id="3.30.300.30">
    <property type="match status" value="1"/>
</dbReference>
<dbReference type="GO" id="GO:0004467">
    <property type="term" value="F:long-chain fatty acid-CoA ligase activity"/>
    <property type="evidence" value="ECO:0007669"/>
    <property type="project" value="UniProtKB-EC"/>
</dbReference>
<dbReference type="EMBL" id="UOEI01000344">
    <property type="protein sequence ID" value="VAW02899.1"/>
    <property type="molecule type" value="Genomic_DNA"/>
</dbReference>
<feature type="domain" description="AMP-dependent synthetase/ligase" evidence="5">
    <location>
        <begin position="25"/>
        <end position="443"/>
    </location>
</feature>
<comment type="catalytic activity">
    <reaction evidence="4">
        <text>a long-chain fatty acid + ATP + CoA = a long-chain fatty acyl-CoA + AMP + diphosphate</text>
        <dbReference type="Rhea" id="RHEA:15421"/>
        <dbReference type="ChEBI" id="CHEBI:30616"/>
        <dbReference type="ChEBI" id="CHEBI:33019"/>
        <dbReference type="ChEBI" id="CHEBI:57287"/>
        <dbReference type="ChEBI" id="CHEBI:57560"/>
        <dbReference type="ChEBI" id="CHEBI:83139"/>
        <dbReference type="ChEBI" id="CHEBI:456215"/>
        <dbReference type="EC" id="6.2.1.3"/>
    </reaction>
    <physiologicalReaction direction="left-to-right" evidence="4">
        <dbReference type="Rhea" id="RHEA:15422"/>
    </physiologicalReaction>
</comment>
<dbReference type="GO" id="GO:0016020">
    <property type="term" value="C:membrane"/>
    <property type="evidence" value="ECO:0007669"/>
    <property type="project" value="TreeGrafter"/>
</dbReference>
<keyword evidence="2" id="KW-0276">Fatty acid metabolism</keyword>
<dbReference type="SUPFAM" id="SSF56801">
    <property type="entry name" value="Acetyl-CoA synthetase-like"/>
    <property type="match status" value="1"/>
</dbReference>
<evidence type="ECO:0000259" key="5">
    <source>
        <dbReference type="Pfam" id="PF00501"/>
    </source>
</evidence>
<gene>
    <name evidence="6" type="ORF">MNBD_ACTINO01-2002</name>
</gene>
<reference evidence="6" key="1">
    <citation type="submission" date="2018-06" db="EMBL/GenBank/DDBJ databases">
        <authorList>
            <person name="Zhirakovskaya E."/>
        </authorList>
    </citation>
    <scope>NUCLEOTIDE SEQUENCE</scope>
</reference>
<accession>A0A3B0SQS4</accession>
<evidence type="ECO:0000256" key="1">
    <source>
        <dbReference type="ARBA" id="ARBA00022598"/>
    </source>
</evidence>